<evidence type="ECO:0000313" key="3">
    <source>
        <dbReference type="EMBL" id="MEX0427293.1"/>
    </source>
</evidence>
<dbReference type="Pfam" id="PF07687">
    <property type="entry name" value="M20_dimer"/>
    <property type="match status" value="1"/>
</dbReference>
<evidence type="ECO:0000256" key="1">
    <source>
        <dbReference type="PIRNR" id="PIRNR037226"/>
    </source>
</evidence>
<dbReference type="PIRSF" id="PIRSF037226">
    <property type="entry name" value="Amidohydrolase_ACY1L2_prd"/>
    <property type="match status" value="1"/>
</dbReference>
<dbReference type="InterPro" id="IPR011650">
    <property type="entry name" value="Peptidase_M20_dimer"/>
</dbReference>
<evidence type="ECO:0000259" key="2">
    <source>
        <dbReference type="Pfam" id="PF07687"/>
    </source>
</evidence>
<dbReference type="Proteomes" id="UP001556631">
    <property type="component" value="Unassembled WGS sequence"/>
</dbReference>
<dbReference type="Gene3D" id="3.40.630.10">
    <property type="entry name" value="Zn peptidases"/>
    <property type="match status" value="1"/>
</dbReference>
<protein>
    <recommendedName>
        <fullName evidence="1">Peptidase M20 domain-containing protein 2</fullName>
    </recommendedName>
</protein>
<comment type="caution">
    <text evidence="3">The sequence shown here is derived from an EMBL/GenBank/DDBJ whole genome shotgun (WGS) entry which is preliminary data.</text>
</comment>
<dbReference type="PANTHER" id="PTHR30575:SF0">
    <property type="entry name" value="XAA-ARG DIPEPTIDASE"/>
    <property type="match status" value="1"/>
</dbReference>
<dbReference type="Gene3D" id="3.30.70.360">
    <property type="match status" value="1"/>
</dbReference>
<dbReference type="Pfam" id="PF01546">
    <property type="entry name" value="Peptidase_M20"/>
    <property type="match status" value="1"/>
</dbReference>
<gene>
    <name evidence="3" type="ORF">AB3X52_06655</name>
</gene>
<dbReference type="InterPro" id="IPR017144">
    <property type="entry name" value="Xaa-Arg_dipeptidase"/>
</dbReference>
<keyword evidence="4" id="KW-1185">Reference proteome</keyword>
<evidence type="ECO:0000313" key="4">
    <source>
        <dbReference type="Proteomes" id="UP001556631"/>
    </source>
</evidence>
<sequence length="438" mass="46106">MHEPHPVDPFVLQQLDRETEARARTLQAPTSTAAGAPAEVVTELASLVAGLEEELLAASHDLAAHPEVGFEERRTAAALADLVEAHGIEVTRSAYGLETALRAQAGTGDGPTLAICSEYDALPGIGHGCGHNVIATAGLGAFLALARLGDRLPGTVVWLGTPGEEGGGGKELMAREGAFDGVDAALMVHPFGYDVAEPVFLGRRQLRVVFTGIAAHASIQPFMGRNALDAANLLYMGVALQRQQMPPSDRVHAVVTDGGQRPNVIPERAEVLFYVRSQYAEELRLLSARLEDIARGAALMTGCGVELHWDEPPAYLPIRNNGPLAAAWTTRYAERGHAVLAPGVVPDLLAGSTDFGNVSFRVPGLHAMVKIAEPDVSLHSREFAAAAVTETADRVVLDAAGGLAAVAADFLWDADLRRAVADDFEAAGGAVDVASYFD</sequence>
<accession>A0ABV3SZ49</accession>
<dbReference type="SUPFAM" id="SSF53187">
    <property type="entry name" value="Zn-dependent exopeptidases"/>
    <property type="match status" value="1"/>
</dbReference>
<dbReference type="InterPro" id="IPR017439">
    <property type="entry name" value="Amidohydrolase"/>
</dbReference>
<reference evidence="3 4" key="1">
    <citation type="submission" date="2024-07" db="EMBL/GenBank/DDBJ databases">
        <authorList>
            <person name="Lee S."/>
            <person name="Kang M."/>
        </authorList>
    </citation>
    <scope>NUCLEOTIDE SEQUENCE [LARGE SCALE GENOMIC DNA]</scope>
    <source>
        <strain evidence="3 4">DS6</strain>
    </source>
</reference>
<dbReference type="NCBIfam" id="TIGR01891">
    <property type="entry name" value="amidohydrolases"/>
    <property type="match status" value="1"/>
</dbReference>
<dbReference type="SUPFAM" id="SSF55031">
    <property type="entry name" value="Bacterial exopeptidase dimerisation domain"/>
    <property type="match status" value="1"/>
</dbReference>
<comment type="similarity">
    <text evidence="1">Belongs to the peptidase M20A family.</text>
</comment>
<proteinExistence type="inferred from homology"/>
<dbReference type="RefSeq" id="WP_367992529.1">
    <property type="nucleotide sequence ID" value="NZ_JBFPJR010000008.1"/>
</dbReference>
<dbReference type="InterPro" id="IPR052030">
    <property type="entry name" value="Peptidase_M20/M20A_hydrolases"/>
</dbReference>
<organism evidence="3 4">
    <name type="scientific">Nocardioides eburneus</name>
    <dbReference type="NCBI Taxonomy" id="3231482"/>
    <lineage>
        <taxon>Bacteria</taxon>
        <taxon>Bacillati</taxon>
        <taxon>Actinomycetota</taxon>
        <taxon>Actinomycetes</taxon>
        <taxon>Propionibacteriales</taxon>
        <taxon>Nocardioidaceae</taxon>
        <taxon>Nocardioides</taxon>
    </lineage>
</organism>
<dbReference type="PANTHER" id="PTHR30575">
    <property type="entry name" value="PEPTIDASE M20"/>
    <property type="match status" value="1"/>
</dbReference>
<dbReference type="EMBL" id="JBFPJR010000008">
    <property type="protein sequence ID" value="MEX0427293.1"/>
    <property type="molecule type" value="Genomic_DNA"/>
</dbReference>
<feature type="domain" description="Peptidase M20 dimerisation" evidence="2">
    <location>
        <begin position="205"/>
        <end position="295"/>
    </location>
</feature>
<dbReference type="InterPro" id="IPR002933">
    <property type="entry name" value="Peptidase_M20"/>
</dbReference>
<name>A0ABV3SZ49_9ACTN</name>
<dbReference type="InterPro" id="IPR036264">
    <property type="entry name" value="Bact_exopeptidase_dim_dom"/>
</dbReference>
<dbReference type="CDD" id="cd05672">
    <property type="entry name" value="M20_ACY1L2-like"/>
    <property type="match status" value="1"/>
</dbReference>